<dbReference type="RefSeq" id="WP_007397009.1">
    <property type="nucleotide sequence ID" value="NZ_CALMTF010000085.1"/>
</dbReference>
<protein>
    <submittedName>
        <fullName evidence="1">Histidine phosphatase family protein</fullName>
    </submittedName>
</protein>
<organism evidence="1 2">
    <name type="scientific">Komagataeibacter rhaeticus</name>
    <dbReference type="NCBI Taxonomy" id="215221"/>
    <lineage>
        <taxon>Bacteria</taxon>
        <taxon>Pseudomonadati</taxon>
        <taxon>Pseudomonadota</taxon>
        <taxon>Alphaproteobacteria</taxon>
        <taxon>Acetobacterales</taxon>
        <taxon>Acetobacteraceae</taxon>
        <taxon>Komagataeibacter</taxon>
    </lineage>
</organism>
<gene>
    <name evidence="1" type="ORF">GWK63_00955</name>
</gene>
<proteinExistence type="predicted"/>
<dbReference type="InterPro" id="IPR029033">
    <property type="entry name" value="His_PPase_superfam"/>
</dbReference>
<dbReference type="AlphaFoldDB" id="A0A181C6U9"/>
<dbReference type="Pfam" id="PF00300">
    <property type="entry name" value="His_Phos_1"/>
    <property type="match status" value="1"/>
</dbReference>
<dbReference type="Gene3D" id="3.40.50.1240">
    <property type="entry name" value="Phosphoglycerate mutase-like"/>
    <property type="match status" value="1"/>
</dbReference>
<dbReference type="SUPFAM" id="SSF53254">
    <property type="entry name" value="Phosphoglycerate mutase-like"/>
    <property type="match status" value="1"/>
</dbReference>
<dbReference type="Proteomes" id="UP000502533">
    <property type="component" value="Chromosome"/>
</dbReference>
<dbReference type="EMBL" id="CP050139">
    <property type="protein sequence ID" value="QIP34260.1"/>
    <property type="molecule type" value="Genomic_DNA"/>
</dbReference>
<accession>A0A181C6U9</accession>
<keyword evidence="2" id="KW-1185">Reference proteome</keyword>
<dbReference type="GeneID" id="85020710"/>
<evidence type="ECO:0000313" key="1">
    <source>
        <dbReference type="EMBL" id="QIP34260.1"/>
    </source>
</evidence>
<dbReference type="KEGG" id="kre:GWK63_00955"/>
<evidence type="ECO:0000313" key="2">
    <source>
        <dbReference type="Proteomes" id="UP000502533"/>
    </source>
</evidence>
<reference evidence="1 2" key="1">
    <citation type="submission" date="2020-03" db="EMBL/GenBank/DDBJ databases">
        <title>Isolation of cellulose-producing strains, genome characterization and application of the synthesized cellulose films as an economical and sustainable material for piezoelectric sensor construction.</title>
        <authorList>
            <person name="Mangayil R.K."/>
        </authorList>
    </citation>
    <scope>NUCLEOTIDE SEQUENCE [LARGE SCALE GENOMIC DNA]</scope>
    <source>
        <strain evidence="1 2">ENS 9a1a</strain>
    </source>
</reference>
<name>A0A181C6U9_9PROT</name>
<sequence>MNQILTCLALPAPDSLRRGVFPDPDAPVTLPPATGRALSAAQLALVPPALLPACPSARPDASLNGVDMGAWRGMPLKDVPPTDLARWVTDPGFAPPGGQSRAAHLGHMRAWLAGLPRAPAHLCVAADAAVIRAIVVAALGGTPAMLSKLDIAPPSTTRLTRHTGWRVAVAGAPLS</sequence>
<dbReference type="InterPro" id="IPR013078">
    <property type="entry name" value="His_Pase_superF_clade-1"/>
</dbReference>